<evidence type="ECO:0000313" key="2">
    <source>
        <dbReference type="Proteomes" id="UP001476950"/>
    </source>
</evidence>
<keyword evidence="2" id="KW-1185">Reference proteome</keyword>
<dbReference type="RefSeq" id="WP_190450119.1">
    <property type="nucleotide sequence ID" value="NZ_JAMPLM010000008.1"/>
</dbReference>
<dbReference type="Proteomes" id="UP001476950">
    <property type="component" value="Unassembled WGS sequence"/>
</dbReference>
<gene>
    <name evidence="1" type="ORF">NDI38_11550</name>
</gene>
<evidence type="ECO:0000313" key="1">
    <source>
        <dbReference type="EMBL" id="MEP1059072.1"/>
    </source>
</evidence>
<dbReference type="EMBL" id="JAMPLM010000008">
    <property type="protein sequence ID" value="MEP1059072.1"/>
    <property type="molecule type" value="Genomic_DNA"/>
</dbReference>
<name>A0ABV0KJ01_9CYAN</name>
<comment type="caution">
    <text evidence="1">The sequence shown here is derived from an EMBL/GenBank/DDBJ whole genome shotgun (WGS) entry which is preliminary data.</text>
</comment>
<sequence>MLAATLPVQAQCTTSYEPGAQPQRVTTGLFDGRVGRIKVINNTENATLISLYHPDAPKRVFKYWYAEPGEGYLLGIDNYSSDWGIQVDEGPICIVGRVASWDGSTFTTFPSRLFITEATPSIKGTVSGTPVTLPPPPQLPTDYETIARKLLTEGDIRGSLLSLLRAADLYKASGQIADEKRVRDRINQIRGN</sequence>
<organism evidence="1 2">
    <name type="scientific">Stenomitos frigidus AS-A4</name>
    <dbReference type="NCBI Taxonomy" id="2933935"/>
    <lineage>
        <taxon>Bacteria</taxon>
        <taxon>Bacillati</taxon>
        <taxon>Cyanobacteriota</taxon>
        <taxon>Cyanophyceae</taxon>
        <taxon>Leptolyngbyales</taxon>
        <taxon>Leptolyngbyaceae</taxon>
        <taxon>Stenomitos</taxon>
    </lineage>
</organism>
<protein>
    <submittedName>
        <fullName evidence="1">Uncharacterized protein</fullName>
    </submittedName>
</protein>
<accession>A0ABV0KJ01</accession>
<proteinExistence type="predicted"/>
<reference evidence="1 2" key="1">
    <citation type="submission" date="2022-04" db="EMBL/GenBank/DDBJ databases">
        <title>Positive selection, recombination, and allopatry shape intraspecific diversity of widespread and dominant cyanobacteria.</title>
        <authorList>
            <person name="Wei J."/>
            <person name="Shu W."/>
            <person name="Hu C."/>
        </authorList>
    </citation>
    <scope>NUCLEOTIDE SEQUENCE [LARGE SCALE GENOMIC DNA]</scope>
    <source>
        <strain evidence="1 2">AS-A4</strain>
    </source>
</reference>